<gene>
    <name evidence="3" type="ORF">HR057_11910</name>
</gene>
<keyword evidence="4" id="KW-1185">Reference proteome</keyword>
<dbReference type="SMART" id="SM00219">
    <property type="entry name" value="TyrKc"/>
    <property type="match status" value="1"/>
</dbReference>
<dbReference type="PROSITE" id="PS00107">
    <property type="entry name" value="PROTEIN_KINASE_ATP"/>
    <property type="match status" value="1"/>
</dbReference>
<evidence type="ECO:0000313" key="4">
    <source>
        <dbReference type="Proteomes" id="UP000625804"/>
    </source>
</evidence>
<dbReference type="GO" id="GO:0004713">
    <property type="term" value="F:protein tyrosine kinase activity"/>
    <property type="evidence" value="ECO:0007669"/>
    <property type="project" value="InterPro"/>
</dbReference>
<dbReference type="GO" id="GO:0005524">
    <property type="term" value="F:ATP binding"/>
    <property type="evidence" value="ECO:0007669"/>
    <property type="project" value="UniProtKB-UniRule"/>
</dbReference>
<protein>
    <submittedName>
        <fullName evidence="3">Serine/threonine protein kinase</fullName>
    </submittedName>
</protein>
<dbReference type="InterPro" id="IPR020635">
    <property type="entry name" value="Tyr_kinase_cat_dom"/>
</dbReference>
<evidence type="ECO:0000256" key="1">
    <source>
        <dbReference type="PROSITE-ProRule" id="PRU10141"/>
    </source>
</evidence>
<keyword evidence="3" id="KW-0723">Serine/threonine-protein kinase</keyword>
<dbReference type="InterPro" id="IPR017441">
    <property type="entry name" value="Protein_kinase_ATP_BS"/>
</dbReference>
<organism evidence="3 4">
    <name type="scientific">Calidifontibacillus erzurumensis</name>
    <dbReference type="NCBI Taxonomy" id="2741433"/>
    <lineage>
        <taxon>Bacteria</taxon>
        <taxon>Bacillati</taxon>
        <taxon>Bacillota</taxon>
        <taxon>Bacilli</taxon>
        <taxon>Bacillales</taxon>
        <taxon>Bacillaceae</taxon>
        <taxon>Calidifontibacillus/Schinkia group</taxon>
        <taxon>Calidifontibacillus</taxon>
    </lineage>
</organism>
<feature type="binding site" evidence="1">
    <location>
        <position position="57"/>
    </location>
    <ligand>
        <name>ATP</name>
        <dbReference type="ChEBI" id="CHEBI:30616"/>
    </ligand>
</feature>
<sequence length="274" mass="32549">MINNFLQNLKTIIYDRPFKNGTIINDKYTIIDCLGMGSYGITYLTQNHLNNNVCVLKQMKPSRKKLEKVHLSFENEKNILSLLNHPQIPKFGESFTFNGHHFFTMEYVNGRTFEDLIFKEMMVFKAIDAFHILRDVLDIVAYIHSHNIIHRDLRIPNIMVKDGVIYVIDFGLARFIDDRRNDVFNTEMKGYDIEKKLKREIHYKSDFYSLGHFILFLLYSGYTPVSKKEKSWEEELVLPDRARQLIRRLLQLDPPYNHVEEVIYDVDQLIYESK</sequence>
<dbReference type="Gene3D" id="1.10.510.10">
    <property type="entry name" value="Transferase(Phosphotransferase) domain 1"/>
    <property type="match status" value="1"/>
</dbReference>
<keyword evidence="1" id="KW-0067">ATP-binding</keyword>
<proteinExistence type="predicted"/>
<keyword evidence="3" id="KW-0808">Transferase</keyword>
<dbReference type="Pfam" id="PF00069">
    <property type="entry name" value="Pkinase"/>
    <property type="match status" value="1"/>
</dbReference>
<name>A0A8J8GHE9_9BACI</name>
<dbReference type="PROSITE" id="PS50011">
    <property type="entry name" value="PROTEIN_KINASE_DOM"/>
    <property type="match status" value="1"/>
</dbReference>
<dbReference type="InterPro" id="IPR011009">
    <property type="entry name" value="Kinase-like_dom_sf"/>
</dbReference>
<dbReference type="SUPFAM" id="SSF56112">
    <property type="entry name" value="Protein kinase-like (PK-like)"/>
    <property type="match status" value="1"/>
</dbReference>
<feature type="domain" description="Protein kinase" evidence="2">
    <location>
        <begin position="28"/>
        <end position="274"/>
    </location>
</feature>
<dbReference type="PANTHER" id="PTHR44167:SF24">
    <property type="entry name" value="SERINE_THREONINE-PROTEIN KINASE CHK2"/>
    <property type="match status" value="1"/>
</dbReference>
<dbReference type="EMBL" id="JABTTE010000016">
    <property type="protein sequence ID" value="NSL52458.1"/>
    <property type="molecule type" value="Genomic_DNA"/>
</dbReference>
<dbReference type="InterPro" id="IPR000719">
    <property type="entry name" value="Prot_kinase_dom"/>
</dbReference>
<dbReference type="PANTHER" id="PTHR44167">
    <property type="entry name" value="OVARIAN-SPECIFIC SERINE/THREONINE-PROTEIN KINASE LOK-RELATED"/>
    <property type="match status" value="1"/>
</dbReference>
<comment type="caution">
    <text evidence="3">The sequence shown here is derived from an EMBL/GenBank/DDBJ whole genome shotgun (WGS) entry which is preliminary data.</text>
</comment>
<keyword evidence="3" id="KW-0418">Kinase</keyword>
<dbReference type="CDD" id="cd14014">
    <property type="entry name" value="STKc_PknB_like"/>
    <property type="match status" value="1"/>
</dbReference>
<evidence type="ECO:0000259" key="2">
    <source>
        <dbReference type="PROSITE" id="PS50011"/>
    </source>
</evidence>
<evidence type="ECO:0000313" key="3">
    <source>
        <dbReference type="EMBL" id="NSL52458.1"/>
    </source>
</evidence>
<reference evidence="3" key="1">
    <citation type="submission" date="2020-06" db="EMBL/GenBank/DDBJ databases">
        <title>A novel thermopfilic bacterium from Erzurum, Turkey.</title>
        <authorList>
            <person name="Adiguzel A."/>
            <person name="Ay H."/>
            <person name="Baltaci M.O."/>
        </authorList>
    </citation>
    <scope>NUCLEOTIDE SEQUENCE</scope>
    <source>
        <strain evidence="3">P2</strain>
    </source>
</reference>
<dbReference type="Proteomes" id="UP000625804">
    <property type="component" value="Unassembled WGS sequence"/>
</dbReference>
<keyword evidence="1" id="KW-0547">Nucleotide-binding</keyword>
<dbReference type="RefSeq" id="WP_173731663.1">
    <property type="nucleotide sequence ID" value="NZ_JABTTE010000016.1"/>
</dbReference>
<dbReference type="AlphaFoldDB" id="A0A8J8GHE9"/>
<accession>A0A8J8GHE9</accession>
<dbReference type="GO" id="GO:0004674">
    <property type="term" value="F:protein serine/threonine kinase activity"/>
    <property type="evidence" value="ECO:0007669"/>
    <property type="project" value="UniProtKB-KW"/>
</dbReference>